<keyword evidence="2" id="KW-1185">Reference proteome</keyword>
<protein>
    <submittedName>
        <fullName evidence="1">Uncharacterized protein</fullName>
    </submittedName>
</protein>
<dbReference type="EMBL" id="JBDODL010000443">
    <property type="protein sequence ID" value="MES1919918.1"/>
    <property type="molecule type" value="Genomic_DNA"/>
</dbReference>
<dbReference type="Proteomes" id="UP001439008">
    <property type="component" value="Unassembled WGS sequence"/>
</dbReference>
<reference evidence="1 2" key="1">
    <citation type="journal article" date="2024" name="BMC Biol.">
        <title>Comparative genomics of Ascetosporea gives new insight into the evolutionary basis for animal parasitism in Rhizaria.</title>
        <authorList>
            <person name="Hiltunen Thoren M."/>
            <person name="Onut-Brannstrom I."/>
            <person name="Alfjorden A."/>
            <person name="Peckova H."/>
            <person name="Swords F."/>
            <person name="Hooper C."/>
            <person name="Holzer A.S."/>
            <person name="Bass D."/>
            <person name="Burki F."/>
        </authorList>
    </citation>
    <scope>NUCLEOTIDE SEQUENCE [LARGE SCALE GENOMIC DNA]</scope>
    <source>
        <strain evidence="1">20-A016</strain>
    </source>
</reference>
<sequence length="384" mass="45129">MSTFLKSINRPIPNFTYKNFIKICQNLRKIDNFYQKLHNFRKFCTKLSENDEIYHVANILVDEKSIKFIIFRSKFKSNLAETYLVIDGYYDFFYLIENSSKKMLLEFRISLDGYWGELIWIGKGIYFSGSLVLEIFKSIKSSLGIFLFYLFDDSKIELSAPVTVNSNRKNRKSMALRVLKLVCEQIPLTWYQRYLGVYPSICKNWKKLSGKTISQNPTRYNEAVKTIRGTNILSFCKITHPYTLETIQKLCEKYICGDLSVRRKTKTIVKSEQDESKRSLKLIIKNPLKRRTHATVHELGSKIMTKYKNTANKTGKNALLDLIEFYDCFLNLETVELKSDRGKYINCLRYLHNVQIFQSVSYDKSKNFKGFILIVKIHLKRCLT</sequence>
<evidence type="ECO:0000313" key="2">
    <source>
        <dbReference type="Proteomes" id="UP001439008"/>
    </source>
</evidence>
<gene>
    <name evidence="1" type="ORF">MHBO_001661</name>
</gene>
<accession>A0ABV2AJT4</accession>
<proteinExistence type="predicted"/>
<evidence type="ECO:0000313" key="1">
    <source>
        <dbReference type="EMBL" id="MES1919918.1"/>
    </source>
</evidence>
<name>A0ABV2AJT4_9EUKA</name>
<comment type="caution">
    <text evidence="1">The sequence shown here is derived from an EMBL/GenBank/DDBJ whole genome shotgun (WGS) entry which is preliminary data.</text>
</comment>
<organism evidence="1 2">
    <name type="scientific">Bonamia ostreae</name>
    <dbReference type="NCBI Taxonomy" id="126728"/>
    <lineage>
        <taxon>Eukaryota</taxon>
        <taxon>Sar</taxon>
        <taxon>Rhizaria</taxon>
        <taxon>Endomyxa</taxon>
        <taxon>Ascetosporea</taxon>
        <taxon>Haplosporida</taxon>
        <taxon>Bonamia</taxon>
    </lineage>
</organism>